<feature type="non-terminal residue" evidence="2">
    <location>
        <position position="1"/>
    </location>
</feature>
<keyword evidence="1" id="KW-0732">Signal</keyword>
<dbReference type="InterPro" id="IPR017850">
    <property type="entry name" value="Alkaline_phosphatase_core_sf"/>
</dbReference>
<organism evidence="2 3">
    <name type="scientific">Goodea atripinnis</name>
    <dbReference type="NCBI Taxonomy" id="208336"/>
    <lineage>
        <taxon>Eukaryota</taxon>
        <taxon>Metazoa</taxon>
        <taxon>Chordata</taxon>
        <taxon>Craniata</taxon>
        <taxon>Vertebrata</taxon>
        <taxon>Euteleostomi</taxon>
        <taxon>Actinopterygii</taxon>
        <taxon>Neopterygii</taxon>
        <taxon>Teleostei</taxon>
        <taxon>Neoteleostei</taxon>
        <taxon>Acanthomorphata</taxon>
        <taxon>Ovalentaria</taxon>
        <taxon>Atherinomorphae</taxon>
        <taxon>Cyprinodontiformes</taxon>
        <taxon>Goodeidae</taxon>
        <taxon>Goodea</taxon>
    </lineage>
</organism>
<name>A0ABV0NZN7_9TELE</name>
<protein>
    <recommendedName>
        <fullName evidence="4">Arylsulfatase</fullName>
    </recommendedName>
</protein>
<sequence length="52" mass="5518">SAMLAPLLLYLLLAAGSDVTGEVVDKNPNFVFMMVDDLGIGDIGCYGNNTIR</sequence>
<accession>A0ABV0NZN7</accession>
<dbReference type="Gene3D" id="3.40.720.10">
    <property type="entry name" value="Alkaline Phosphatase, subunit A"/>
    <property type="match status" value="1"/>
</dbReference>
<feature type="chain" id="PRO_5047300488" description="Arylsulfatase" evidence="1">
    <location>
        <begin position="22"/>
        <end position="52"/>
    </location>
</feature>
<proteinExistence type="predicted"/>
<reference evidence="2 3" key="1">
    <citation type="submission" date="2021-06" db="EMBL/GenBank/DDBJ databases">
        <authorList>
            <person name="Palmer J.M."/>
        </authorList>
    </citation>
    <scope>NUCLEOTIDE SEQUENCE [LARGE SCALE GENOMIC DNA]</scope>
    <source>
        <strain evidence="2 3">GA_2019</strain>
        <tissue evidence="2">Muscle</tissue>
    </source>
</reference>
<dbReference type="SUPFAM" id="SSF53649">
    <property type="entry name" value="Alkaline phosphatase-like"/>
    <property type="match status" value="1"/>
</dbReference>
<comment type="caution">
    <text evidence="2">The sequence shown here is derived from an EMBL/GenBank/DDBJ whole genome shotgun (WGS) entry which is preliminary data.</text>
</comment>
<gene>
    <name evidence="2" type="ORF">GOODEAATRI_027222</name>
</gene>
<evidence type="ECO:0008006" key="4">
    <source>
        <dbReference type="Google" id="ProtNLM"/>
    </source>
</evidence>
<evidence type="ECO:0000313" key="3">
    <source>
        <dbReference type="Proteomes" id="UP001476798"/>
    </source>
</evidence>
<evidence type="ECO:0000256" key="1">
    <source>
        <dbReference type="SAM" id="SignalP"/>
    </source>
</evidence>
<dbReference type="EMBL" id="JAHRIO010053501">
    <property type="protein sequence ID" value="MEQ2176366.1"/>
    <property type="molecule type" value="Genomic_DNA"/>
</dbReference>
<keyword evidence="3" id="KW-1185">Reference proteome</keyword>
<dbReference type="Proteomes" id="UP001476798">
    <property type="component" value="Unassembled WGS sequence"/>
</dbReference>
<evidence type="ECO:0000313" key="2">
    <source>
        <dbReference type="EMBL" id="MEQ2176366.1"/>
    </source>
</evidence>
<feature type="signal peptide" evidence="1">
    <location>
        <begin position="1"/>
        <end position="21"/>
    </location>
</feature>